<dbReference type="CDD" id="cd22363">
    <property type="entry name" value="tRNA-intron_lyase_C"/>
    <property type="match status" value="2"/>
</dbReference>
<accession>A0A498GZ46</accession>
<organism evidence="3 4">
    <name type="scientific">Methanoculleus taiwanensis</name>
    <dbReference type="NCBI Taxonomy" id="1550565"/>
    <lineage>
        <taxon>Archaea</taxon>
        <taxon>Methanobacteriati</taxon>
        <taxon>Methanobacteriota</taxon>
        <taxon>Stenosarchaea group</taxon>
        <taxon>Methanomicrobia</taxon>
        <taxon>Methanomicrobiales</taxon>
        <taxon>Methanomicrobiaceae</taxon>
        <taxon>Methanoculleus</taxon>
    </lineage>
</organism>
<feature type="domain" description="tRNA intron endonuclease N-terminal" evidence="2">
    <location>
        <begin position="191"/>
        <end position="235"/>
    </location>
</feature>
<dbReference type="Gene3D" id="3.40.1350.150">
    <property type="match status" value="1"/>
</dbReference>
<protein>
    <submittedName>
        <fullName evidence="3">Endonuclease</fullName>
    </submittedName>
</protein>
<dbReference type="Gene3D" id="3.40.1170.20">
    <property type="entry name" value="tRNA intron endonuclease, N-terminal domain"/>
    <property type="match status" value="1"/>
</dbReference>
<evidence type="ECO:0000259" key="2">
    <source>
        <dbReference type="Pfam" id="PF02778"/>
    </source>
</evidence>
<reference evidence="3 4" key="1">
    <citation type="journal article" date="2015" name="Int. J. Syst. Evol. Microbiol.">
        <title>Methanoculleus taiwanensis sp. nov., a methanogen isolated from deep marine sediment at the deformation front area near Taiwan.</title>
        <authorList>
            <person name="Weng C.Y."/>
            <person name="Chen S.C."/>
            <person name="Lai M.C."/>
            <person name="Wu S.Y."/>
            <person name="Lin S."/>
            <person name="Yang T.F."/>
            <person name="Chen P.C."/>
        </authorList>
    </citation>
    <scope>NUCLEOTIDE SEQUENCE [LARGE SCALE GENOMIC DNA]</scope>
    <source>
        <strain evidence="3 4">CYW4</strain>
    </source>
</reference>
<keyword evidence="3" id="KW-0540">Nuclease</keyword>
<evidence type="ECO:0000313" key="3">
    <source>
        <dbReference type="EMBL" id="RXE55812.1"/>
    </source>
</evidence>
<dbReference type="InterPro" id="IPR006676">
    <property type="entry name" value="tRNA_splic"/>
</dbReference>
<dbReference type="InterPro" id="IPR036167">
    <property type="entry name" value="tRNA_intron_Endo_cat-like_sf"/>
</dbReference>
<dbReference type="InterPro" id="IPR011856">
    <property type="entry name" value="tRNA_endonuc-like_dom_sf"/>
</dbReference>
<dbReference type="InterPro" id="IPR036740">
    <property type="entry name" value="tRNA_intron_Endonuc_N_sf"/>
</dbReference>
<dbReference type="PANTHER" id="PTHR21227">
    <property type="entry name" value="TRNA-SPLICING ENDONUCLEASE SUBUNIT SEN2"/>
    <property type="match status" value="1"/>
</dbReference>
<keyword evidence="3" id="KW-0378">Hydrolase</keyword>
<dbReference type="InterPro" id="IPR006678">
    <property type="entry name" value="tRNA_intron_Endonuc_N"/>
</dbReference>
<dbReference type="GO" id="GO:0000213">
    <property type="term" value="F:tRNA-intron lyase activity"/>
    <property type="evidence" value="ECO:0007669"/>
    <property type="project" value="InterPro"/>
</dbReference>
<dbReference type="SUPFAM" id="SSF55267">
    <property type="entry name" value="tRNA-intron endonuclease N-terminal domain-like"/>
    <property type="match status" value="2"/>
</dbReference>
<dbReference type="OrthoDB" id="46045at2157"/>
<dbReference type="RefSeq" id="WP_128693513.1">
    <property type="nucleotide sequence ID" value="NZ_LHQS01000002.1"/>
</dbReference>
<keyword evidence="3" id="KW-0255">Endonuclease</keyword>
<comment type="caution">
    <text evidence="3">The sequence shown here is derived from an EMBL/GenBank/DDBJ whole genome shotgun (WGS) entry which is preliminary data.</text>
</comment>
<dbReference type="Pfam" id="PF02778">
    <property type="entry name" value="tRNA_int_endo_N"/>
    <property type="match status" value="2"/>
</dbReference>
<dbReference type="PANTHER" id="PTHR21227:SF0">
    <property type="entry name" value="TRNA-SPLICING ENDONUCLEASE SUBUNIT SEN2"/>
    <property type="match status" value="1"/>
</dbReference>
<proteinExistence type="predicted"/>
<feature type="domain" description="tRNA intron endonuclease catalytic" evidence="1">
    <location>
        <begin position="248"/>
        <end position="327"/>
    </location>
</feature>
<dbReference type="Gene3D" id="3.40.1350.10">
    <property type="match status" value="1"/>
</dbReference>
<dbReference type="AlphaFoldDB" id="A0A498GZ46"/>
<dbReference type="NCBIfam" id="NF006796">
    <property type="entry name" value="PRK09300.1-4"/>
    <property type="match status" value="1"/>
</dbReference>
<dbReference type="Proteomes" id="UP000290932">
    <property type="component" value="Unassembled WGS sequence"/>
</dbReference>
<dbReference type="GO" id="GO:0005737">
    <property type="term" value="C:cytoplasm"/>
    <property type="evidence" value="ECO:0007669"/>
    <property type="project" value="TreeGrafter"/>
</dbReference>
<dbReference type="Pfam" id="PF01974">
    <property type="entry name" value="tRNA_int_endo"/>
    <property type="match status" value="2"/>
</dbReference>
<dbReference type="GO" id="GO:0006388">
    <property type="term" value="P:tRNA splicing, via endonucleolytic cleavage and ligation"/>
    <property type="evidence" value="ECO:0007669"/>
    <property type="project" value="InterPro"/>
</dbReference>
<dbReference type="GO" id="GO:0003676">
    <property type="term" value="F:nucleic acid binding"/>
    <property type="evidence" value="ECO:0007669"/>
    <property type="project" value="InterPro"/>
</dbReference>
<dbReference type="NCBIfam" id="TIGR00324">
    <property type="entry name" value="endA"/>
    <property type="match status" value="2"/>
</dbReference>
<name>A0A498GZ46_9EURY</name>
<gene>
    <name evidence="3" type="ORF">ABH15_06190</name>
</gene>
<feature type="domain" description="tRNA intron endonuclease catalytic" evidence="1">
    <location>
        <begin position="69"/>
        <end position="152"/>
    </location>
</feature>
<feature type="domain" description="tRNA intron endonuclease N-terminal" evidence="2">
    <location>
        <begin position="1"/>
        <end position="58"/>
    </location>
</feature>
<dbReference type="SUPFAM" id="SSF53032">
    <property type="entry name" value="tRNA-intron endonuclease catalytic domain-like"/>
    <property type="match status" value="2"/>
</dbReference>
<evidence type="ECO:0000259" key="1">
    <source>
        <dbReference type="Pfam" id="PF01974"/>
    </source>
</evidence>
<evidence type="ECO:0000313" key="4">
    <source>
        <dbReference type="Proteomes" id="UP000290932"/>
    </source>
</evidence>
<keyword evidence="4" id="KW-1185">Reference proteome</keyword>
<sequence length="335" mass="38325">MKAIFDGRWVRLGGEGRTLYEQGGYGRPEGGGLRLAPQEALYLMERGKVEVQEYSFDALLGYFAGQQNFIRSYLVYRDIRERGYVVQPGPHDFRVFRRGHKPGGGRSQYLIRVLSERDLIEFERLSEDVLSSTNMRKQYVLAVVDDEDELTYYEVKVQNLPEIAPPAHGEPVNAAVYGTYALAHLSPGSTLEENWYGKRLDAERLMLRPVETIYLVRRDGLSLRSDGAVIDADTFVEIVGEKDVEIREKERVYADLRDKGYIPRTGYKFGHHFRVYSGKKTHSEMLVHAMPSGVSLPMSTISRSVRLAHSVKKKMLFGCVQSIDIRYVEFTRIKL</sequence>
<dbReference type="EMBL" id="LHQS01000002">
    <property type="protein sequence ID" value="RXE55812.1"/>
    <property type="molecule type" value="Genomic_DNA"/>
</dbReference>
<dbReference type="InterPro" id="IPR006677">
    <property type="entry name" value="tRNA_intron_Endonuc_cat-like"/>
</dbReference>